<proteinExistence type="predicted"/>
<dbReference type="InterPro" id="IPR007711">
    <property type="entry name" value="HigB-1"/>
</dbReference>
<evidence type="ECO:0000313" key="1">
    <source>
        <dbReference type="EMBL" id="QOY90733.1"/>
    </source>
</evidence>
<dbReference type="RefSeq" id="WP_194452390.1">
    <property type="nucleotide sequence ID" value="NZ_CP063849.1"/>
</dbReference>
<reference evidence="1 2" key="1">
    <citation type="submission" date="2020-10" db="EMBL/GenBank/DDBJ databases">
        <title>Complete genome sequence of Paludibaculum fermentans P105T, a facultatively anaerobic acidobacterium capable of dissimilatory Fe(III) reduction.</title>
        <authorList>
            <person name="Dedysh S.N."/>
            <person name="Beletsky A.V."/>
            <person name="Kulichevskaya I.S."/>
            <person name="Mardanov A.V."/>
            <person name="Ravin N.V."/>
        </authorList>
    </citation>
    <scope>NUCLEOTIDE SEQUENCE [LARGE SCALE GENOMIC DNA]</scope>
    <source>
        <strain evidence="1 2">P105</strain>
    </source>
</reference>
<dbReference type="EMBL" id="CP063849">
    <property type="protein sequence ID" value="QOY90733.1"/>
    <property type="molecule type" value="Genomic_DNA"/>
</dbReference>
<dbReference type="AlphaFoldDB" id="A0A7S7NVX3"/>
<protein>
    <submittedName>
        <fullName evidence="1">Type II toxin-antitoxin system RelE/ParE family toxin</fullName>
    </submittedName>
</protein>
<dbReference type="InterPro" id="IPR035093">
    <property type="entry name" value="RelE/ParE_toxin_dom_sf"/>
</dbReference>
<dbReference type="Gene3D" id="3.30.2310.20">
    <property type="entry name" value="RelE-like"/>
    <property type="match status" value="1"/>
</dbReference>
<evidence type="ECO:0000313" key="2">
    <source>
        <dbReference type="Proteomes" id="UP000593892"/>
    </source>
</evidence>
<accession>A0A7S7NVX3</accession>
<gene>
    <name evidence="1" type="ORF">IRI77_12540</name>
</gene>
<dbReference type="KEGG" id="pfer:IRI77_12540"/>
<dbReference type="PANTHER" id="PTHR40266">
    <property type="entry name" value="TOXIN HIGB-1"/>
    <property type="match status" value="1"/>
</dbReference>
<sequence length="100" mass="11599">MDFHFADRALERLYTHNEGASKYPAEVVRLFLRRVRHIESAQDIRDLRTPRSLHFEKLSGKLAGLCSLRLNDQCRLIFSEEETKAGKGIAIREISKHYGD</sequence>
<dbReference type="PANTHER" id="PTHR40266:SF2">
    <property type="entry name" value="TOXIN HIGB-1"/>
    <property type="match status" value="1"/>
</dbReference>
<name>A0A7S7NVX3_PALFE</name>
<keyword evidence="2" id="KW-1185">Reference proteome</keyword>
<dbReference type="Proteomes" id="UP000593892">
    <property type="component" value="Chromosome"/>
</dbReference>
<organism evidence="1 2">
    <name type="scientific">Paludibaculum fermentans</name>
    <dbReference type="NCBI Taxonomy" id="1473598"/>
    <lineage>
        <taxon>Bacteria</taxon>
        <taxon>Pseudomonadati</taxon>
        <taxon>Acidobacteriota</taxon>
        <taxon>Terriglobia</taxon>
        <taxon>Bryobacterales</taxon>
        <taxon>Bryobacteraceae</taxon>
        <taxon>Paludibaculum</taxon>
    </lineage>
</organism>
<dbReference type="Pfam" id="PF05015">
    <property type="entry name" value="HigB-like_toxin"/>
    <property type="match status" value="1"/>
</dbReference>
<dbReference type="SUPFAM" id="SSF143011">
    <property type="entry name" value="RelE-like"/>
    <property type="match status" value="1"/>
</dbReference>